<dbReference type="EMBL" id="JBHSBV010000005">
    <property type="protein sequence ID" value="MFC4202269.1"/>
    <property type="molecule type" value="Genomic_DNA"/>
</dbReference>
<dbReference type="InterPro" id="IPR005119">
    <property type="entry name" value="LysR_subst-bd"/>
</dbReference>
<accession>A0ABV8P2G1</accession>
<dbReference type="RefSeq" id="WP_217965774.1">
    <property type="nucleotide sequence ID" value="NZ_JAHTBN010000008.1"/>
</dbReference>
<dbReference type="InterPro" id="IPR050950">
    <property type="entry name" value="HTH-type_LysR_regulators"/>
</dbReference>
<evidence type="ECO:0000259" key="4">
    <source>
        <dbReference type="PROSITE" id="PS50931"/>
    </source>
</evidence>
<comment type="caution">
    <text evidence="5">The sequence shown here is derived from an EMBL/GenBank/DDBJ whole genome shotgun (WGS) entry which is preliminary data.</text>
</comment>
<gene>
    <name evidence="5" type="ORF">ACFOY1_15020</name>
</gene>
<dbReference type="Pfam" id="PF00126">
    <property type="entry name" value="HTH_1"/>
    <property type="match status" value="1"/>
</dbReference>
<feature type="domain" description="HTH lysR-type" evidence="4">
    <location>
        <begin position="11"/>
        <end position="68"/>
    </location>
</feature>
<dbReference type="PANTHER" id="PTHR30419">
    <property type="entry name" value="HTH-TYPE TRANSCRIPTIONAL REGULATOR YBHD"/>
    <property type="match status" value="1"/>
</dbReference>
<evidence type="ECO:0000256" key="1">
    <source>
        <dbReference type="ARBA" id="ARBA00023015"/>
    </source>
</evidence>
<proteinExistence type="predicted"/>
<protein>
    <submittedName>
        <fullName evidence="5">LysR family transcriptional regulator</fullName>
    </submittedName>
</protein>
<name>A0ABV8P2G1_9BURK</name>
<keyword evidence="1" id="KW-0805">Transcription regulation</keyword>
<evidence type="ECO:0000313" key="6">
    <source>
        <dbReference type="Proteomes" id="UP001595848"/>
    </source>
</evidence>
<dbReference type="PANTHER" id="PTHR30419:SF8">
    <property type="entry name" value="NITROGEN ASSIMILATION TRANSCRIPTIONAL ACTIVATOR-RELATED"/>
    <property type="match status" value="1"/>
</dbReference>
<keyword evidence="2" id="KW-0238">DNA-binding</keyword>
<reference evidence="6" key="1">
    <citation type="journal article" date="2019" name="Int. J. Syst. Evol. Microbiol.">
        <title>The Global Catalogue of Microorganisms (GCM) 10K type strain sequencing project: providing services to taxonomists for standard genome sequencing and annotation.</title>
        <authorList>
            <consortium name="The Broad Institute Genomics Platform"/>
            <consortium name="The Broad Institute Genome Sequencing Center for Infectious Disease"/>
            <person name="Wu L."/>
            <person name="Ma J."/>
        </authorList>
    </citation>
    <scope>NUCLEOTIDE SEQUENCE [LARGE SCALE GENOMIC DNA]</scope>
    <source>
        <strain evidence="6">LMG 24813</strain>
    </source>
</reference>
<dbReference type="PROSITE" id="PS50931">
    <property type="entry name" value="HTH_LYSR"/>
    <property type="match status" value="1"/>
</dbReference>
<evidence type="ECO:0000313" key="5">
    <source>
        <dbReference type="EMBL" id="MFC4202269.1"/>
    </source>
</evidence>
<dbReference type="Proteomes" id="UP001595848">
    <property type="component" value="Unassembled WGS sequence"/>
</dbReference>
<keyword evidence="6" id="KW-1185">Reference proteome</keyword>
<dbReference type="Pfam" id="PF03466">
    <property type="entry name" value="LysR_substrate"/>
    <property type="match status" value="1"/>
</dbReference>
<organism evidence="5 6">
    <name type="scientific">Candidimonas humi</name>
    <dbReference type="NCBI Taxonomy" id="683355"/>
    <lineage>
        <taxon>Bacteria</taxon>
        <taxon>Pseudomonadati</taxon>
        <taxon>Pseudomonadota</taxon>
        <taxon>Betaproteobacteria</taxon>
        <taxon>Burkholderiales</taxon>
        <taxon>Alcaligenaceae</taxon>
        <taxon>Candidimonas</taxon>
    </lineage>
</organism>
<evidence type="ECO:0000256" key="3">
    <source>
        <dbReference type="ARBA" id="ARBA00023163"/>
    </source>
</evidence>
<dbReference type="InterPro" id="IPR000847">
    <property type="entry name" value="LysR_HTH_N"/>
</dbReference>
<sequence length="332" mass="36957">MNRPETFLNRVTLRHLKLIHAIGQELSLSRAAARLHTSQPAVSLALREMESVLEARLFDRSTRKVRLTALGDVLCKHADRILGEIEQAALEFEAARDGYPGLLRVGLIPQVPASLLTEALESLQQDGHRIHALVREGSARGLAEELVRGNLDCLISHLALGPLAEDIESRPLYEDTTCLVVEAGHPLATRAELNWDDVRALRWIVPTYDAPVRTRIDREFFLRGRPDLATLIETDAVTVALGTLRGSRTVAVMNRAVAECYRLSGLIHILPLQFEVGVARFVLLSRREAGPEDAVALLGQALHRQIESWRNLRAQPAGARLRPERKNRTPLL</sequence>
<keyword evidence="3" id="KW-0804">Transcription</keyword>
<evidence type="ECO:0000256" key="2">
    <source>
        <dbReference type="ARBA" id="ARBA00023125"/>
    </source>
</evidence>